<evidence type="ECO:0000313" key="8">
    <source>
        <dbReference type="EMBL" id="SFF33439.1"/>
    </source>
</evidence>
<dbReference type="RefSeq" id="WP_091547110.1">
    <property type="nucleotide sequence ID" value="NZ_FONY01000026.1"/>
</dbReference>
<feature type="transmembrane region" description="Helical" evidence="6">
    <location>
        <begin position="365"/>
        <end position="387"/>
    </location>
</feature>
<dbReference type="InterPro" id="IPR051449">
    <property type="entry name" value="ABC-2_transporter_component"/>
</dbReference>
<evidence type="ECO:0000256" key="2">
    <source>
        <dbReference type="ARBA" id="ARBA00022475"/>
    </source>
</evidence>
<feature type="transmembrane region" description="Helical" evidence="6">
    <location>
        <begin position="340"/>
        <end position="359"/>
    </location>
</feature>
<dbReference type="PANTHER" id="PTHR30294:SF29">
    <property type="entry name" value="MULTIDRUG ABC TRANSPORTER PERMEASE YBHS-RELATED"/>
    <property type="match status" value="1"/>
</dbReference>
<name>A0A1I2HU64_9BACT</name>
<dbReference type="GO" id="GO:0140359">
    <property type="term" value="F:ABC-type transporter activity"/>
    <property type="evidence" value="ECO:0007669"/>
    <property type="project" value="InterPro"/>
</dbReference>
<comment type="subcellular location">
    <subcellularLocation>
        <location evidence="1">Cell membrane</location>
        <topology evidence="1">Multi-pass membrane protein</topology>
    </subcellularLocation>
</comment>
<keyword evidence="9" id="KW-1185">Reference proteome</keyword>
<dbReference type="EMBL" id="FONY01000026">
    <property type="protein sequence ID" value="SFF33439.1"/>
    <property type="molecule type" value="Genomic_DNA"/>
</dbReference>
<reference evidence="9" key="1">
    <citation type="submission" date="2016-10" db="EMBL/GenBank/DDBJ databases">
        <authorList>
            <person name="Varghese N."/>
            <person name="Submissions S."/>
        </authorList>
    </citation>
    <scope>NUCLEOTIDE SEQUENCE [LARGE SCALE GENOMIC DNA]</scope>
    <source>
        <strain>GEY</strain>
        <strain evidence="9">DSM 9560</strain>
    </source>
</reference>
<feature type="domain" description="ABC-2 type transporter transmembrane" evidence="7">
    <location>
        <begin position="19"/>
        <end position="412"/>
    </location>
</feature>
<evidence type="ECO:0000256" key="5">
    <source>
        <dbReference type="ARBA" id="ARBA00023136"/>
    </source>
</evidence>
<evidence type="ECO:0000256" key="3">
    <source>
        <dbReference type="ARBA" id="ARBA00022692"/>
    </source>
</evidence>
<evidence type="ECO:0000256" key="1">
    <source>
        <dbReference type="ARBA" id="ARBA00004651"/>
    </source>
</evidence>
<proteinExistence type="predicted"/>
<dbReference type="STRING" id="1003.SAMN04488541_102661"/>
<dbReference type="OrthoDB" id="9768837at2"/>
<dbReference type="Gene3D" id="3.40.190.10">
    <property type="entry name" value="Periplasmic binding protein-like II"/>
    <property type="match status" value="1"/>
</dbReference>
<evidence type="ECO:0000313" key="9">
    <source>
        <dbReference type="Proteomes" id="UP000199513"/>
    </source>
</evidence>
<keyword evidence="3 6" id="KW-0812">Transmembrane</keyword>
<dbReference type="PANTHER" id="PTHR30294">
    <property type="entry name" value="MEMBRANE COMPONENT OF ABC TRANSPORTER YHHJ-RELATED"/>
    <property type="match status" value="1"/>
</dbReference>
<keyword evidence="4 6" id="KW-1133">Transmembrane helix</keyword>
<feature type="transmembrane region" description="Helical" evidence="6">
    <location>
        <begin position="234"/>
        <end position="263"/>
    </location>
</feature>
<feature type="transmembrane region" description="Helical" evidence="6">
    <location>
        <begin position="304"/>
        <end position="328"/>
    </location>
</feature>
<dbReference type="InterPro" id="IPR013525">
    <property type="entry name" value="ABC2_TM"/>
</dbReference>
<keyword evidence="2" id="KW-1003">Cell membrane</keyword>
<dbReference type="AlphaFoldDB" id="A0A1I2HU64"/>
<keyword evidence="5 6" id="KW-0472">Membrane</keyword>
<gene>
    <name evidence="8" type="ORF">SAMN04488541_102661</name>
</gene>
<dbReference type="Pfam" id="PF12698">
    <property type="entry name" value="ABC2_membrane_3"/>
    <property type="match status" value="1"/>
</dbReference>
<feature type="transmembrane region" description="Helical" evidence="6">
    <location>
        <begin position="21"/>
        <end position="42"/>
    </location>
</feature>
<evidence type="ECO:0000259" key="7">
    <source>
        <dbReference type="Pfam" id="PF12698"/>
    </source>
</evidence>
<evidence type="ECO:0000256" key="6">
    <source>
        <dbReference type="SAM" id="Phobius"/>
    </source>
</evidence>
<feature type="transmembrane region" description="Helical" evidence="6">
    <location>
        <begin position="394"/>
        <end position="416"/>
    </location>
</feature>
<dbReference type="GO" id="GO:0005886">
    <property type="term" value="C:plasma membrane"/>
    <property type="evidence" value="ECO:0007669"/>
    <property type="project" value="UniProtKB-SubCell"/>
</dbReference>
<evidence type="ECO:0000256" key="4">
    <source>
        <dbReference type="ARBA" id="ARBA00022989"/>
    </source>
</evidence>
<dbReference type="SUPFAM" id="SSF53850">
    <property type="entry name" value="Periplasmic binding protein-like II"/>
    <property type="match status" value="1"/>
</dbReference>
<organism evidence="8 9">
    <name type="scientific">Thermoflexibacter ruber</name>
    <dbReference type="NCBI Taxonomy" id="1003"/>
    <lineage>
        <taxon>Bacteria</taxon>
        <taxon>Pseudomonadati</taxon>
        <taxon>Bacteroidota</taxon>
        <taxon>Cytophagia</taxon>
        <taxon>Cytophagales</taxon>
        <taxon>Thermoflexibacteraceae</taxon>
        <taxon>Thermoflexibacter</taxon>
    </lineage>
</organism>
<feature type="transmembrane region" description="Helical" evidence="6">
    <location>
        <begin position="180"/>
        <end position="200"/>
    </location>
</feature>
<sequence>MSKIWLIAEREFMTRVRKRSFIIMSILGPILFAALIVVPVWIGKESVESITIEVVDESKLFENKLKESENLKFIYSNLSIDEAKKNFNEPASKNEERTIDGILYIPAINLETPKGIIYFSEKSLSASTQNDIEKTLAQEIENQKLLRSGIDKNVLESIRTKVNISTINLSQQGEKKSSSLAATLVGYIAAFLIYMFIFLYGSQVMRGVIEEKTNRIVEVIISSIKPFELMMGKILGIAGVALTQFLIWVVLSMVVTTVVSSVFNLDATSSQAMISPEAQIPEELQKSNPAGEIWGEIFSLNIPLIVIAFGFYFLFGYLMYGALFGAIGSAVDNETDSQQLIFPVTIPLIISIVMISAVLNNPNGALAFWFSIIPLTSPVIMMVRLPFIGFSWELILSMGLLFVGFVGATWVAGRIYRVGILMYGKKPSFKELGKWLFYKI</sequence>
<protein>
    <submittedName>
        <fullName evidence="8">ABC-2 type transport system permease protein</fullName>
    </submittedName>
</protein>
<accession>A0A1I2HU64</accession>
<dbReference type="Proteomes" id="UP000199513">
    <property type="component" value="Unassembled WGS sequence"/>
</dbReference>